<dbReference type="Proteomes" id="UP001060507">
    <property type="component" value="Unassembled WGS sequence"/>
</dbReference>
<evidence type="ECO:0000313" key="1">
    <source>
        <dbReference type="EMBL" id="GKJ85597.1"/>
    </source>
</evidence>
<sequence length="69" mass="7624">MKGVVFREIIAIRDGKNHNAMKGRSLADFVTGRIKSAKEYRAWLAGMRRPLSALSGLVRHGKAINADDT</sequence>
<reference evidence="1" key="1">
    <citation type="journal article" date="2022" name="J. Appl. Microbiol.">
        <title>PCR-based ORF typing of Klebsiella pneumoniae for rapid identification of global clones and transmission events.</title>
        <authorList>
            <person name="Nonogaki R."/>
            <person name="Iijima A."/>
            <person name="Kawamura K."/>
            <person name="Kayama S."/>
            <person name="Sugai M."/>
            <person name="Yagi T."/>
            <person name="Arakawa Y."/>
            <person name="Doi Y."/>
            <person name="Suzuki M."/>
        </authorList>
    </citation>
    <scope>NUCLEOTIDE SEQUENCE</scope>
    <source>
        <strain evidence="1">NUKP-37</strain>
    </source>
</reference>
<proteinExistence type="predicted"/>
<protein>
    <submittedName>
        <fullName evidence="1">Uncharacterized protein</fullName>
    </submittedName>
</protein>
<dbReference type="EMBL" id="BQTA01000001">
    <property type="protein sequence ID" value="GKJ85597.1"/>
    <property type="molecule type" value="Genomic_DNA"/>
</dbReference>
<gene>
    <name evidence="1" type="ORF">NUKP37_03390</name>
</gene>
<name>A0A9P3P311_KLEVA</name>
<comment type="caution">
    <text evidence="1">The sequence shown here is derived from an EMBL/GenBank/DDBJ whole genome shotgun (WGS) entry which is preliminary data.</text>
</comment>
<accession>A0A9P3P311</accession>
<evidence type="ECO:0000313" key="2">
    <source>
        <dbReference type="Proteomes" id="UP001060507"/>
    </source>
</evidence>
<dbReference type="AlphaFoldDB" id="A0A9P3P311"/>
<organism evidence="1 2">
    <name type="scientific">Klebsiella variicola</name>
    <dbReference type="NCBI Taxonomy" id="244366"/>
    <lineage>
        <taxon>Bacteria</taxon>
        <taxon>Pseudomonadati</taxon>
        <taxon>Pseudomonadota</taxon>
        <taxon>Gammaproteobacteria</taxon>
        <taxon>Enterobacterales</taxon>
        <taxon>Enterobacteriaceae</taxon>
        <taxon>Klebsiella/Raoultella group</taxon>
        <taxon>Klebsiella</taxon>
        <taxon>Klebsiella pneumoniae complex</taxon>
    </lineage>
</organism>